<dbReference type="RefSeq" id="WP_016918836.1">
    <property type="nucleotide sequence ID" value="NZ_CP044331.1"/>
</dbReference>
<keyword evidence="1" id="KW-0732">Signal</keyword>
<gene>
    <name evidence="2" type="ORF">F7D14_01390</name>
</gene>
<accession>A0A6B8LV68</accession>
<evidence type="ECO:0000313" key="3">
    <source>
        <dbReference type="Proteomes" id="UP000422569"/>
    </source>
</evidence>
<sequence>MNMRFVKILALSATVLTSAAAGSVSSAEAHTYYRTHCWRQAVHHGHHHWRYAYARPVRYVYTRPAVYGYAQPAVYGYSAPACGCGANDVYGYGGYGGDGLFGAGYGGGGLFGLGLGLF</sequence>
<organism evidence="2 3">
    <name type="scientific">Methylocystis parvus</name>
    <dbReference type="NCBI Taxonomy" id="134"/>
    <lineage>
        <taxon>Bacteria</taxon>
        <taxon>Pseudomonadati</taxon>
        <taxon>Pseudomonadota</taxon>
        <taxon>Alphaproteobacteria</taxon>
        <taxon>Hyphomicrobiales</taxon>
        <taxon>Methylocystaceae</taxon>
        <taxon>Methylocystis</taxon>
    </lineage>
</organism>
<dbReference type="KEGG" id="mpar:F7D14_01390"/>
<dbReference type="Proteomes" id="UP000422569">
    <property type="component" value="Chromosome"/>
</dbReference>
<dbReference type="EMBL" id="CP044331">
    <property type="protein sequence ID" value="QGM96267.1"/>
    <property type="molecule type" value="Genomic_DNA"/>
</dbReference>
<dbReference type="AlphaFoldDB" id="A0A6B8LV68"/>
<feature type="signal peptide" evidence="1">
    <location>
        <begin position="1"/>
        <end position="21"/>
    </location>
</feature>
<evidence type="ECO:0000256" key="1">
    <source>
        <dbReference type="SAM" id="SignalP"/>
    </source>
</evidence>
<reference evidence="2 3" key="1">
    <citation type="submission" date="2019-09" db="EMBL/GenBank/DDBJ databases">
        <title>Isolation and complete genome sequencing of Methylocystis species.</title>
        <authorList>
            <person name="Rumah B.L."/>
            <person name="Stead C.E."/>
            <person name="Stevens B.C."/>
            <person name="Minton N.P."/>
            <person name="Grosse-Honebrink A."/>
            <person name="Zhang Y."/>
        </authorList>
    </citation>
    <scope>NUCLEOTIDE SEQUENCE [LARGE SCALE GENOMIC DNA]</scope>
    <source>
        <strain evidence="2 3">BRCS2</strain>
    </source>
</reference>
<evidence type="ECO:0000313" key="2">
    <source>
        <dbReference type="EMBL" id="QGM96267.1"/>
    </source>
</evidence>
<name>A0A6B8LV68_9HYPH</name>
<keyword evidence="3" id="KW-1185">Reference proteome</keyword>
<feature type="chain" id="PRO_5025632497" evidence="1">
    <location>
        <begin position="22"/>
        <end position="118"/>
    </location>
</feature>
<protein>
    <submittedName>
        <fullName evidence="2">Uncharacterized protein</fullName>
    </submittedName>
</protein>
<proteinExistence type="predicted"/>